<dbReference type="Pfam" id="PF08646">
    <property type="entry name" value="Rep_fac-A_C"/>
    <property type="match status" value="1"/>
</dbReference>
<gene>
    <name evidence="2" type="ORF">NSCI0253_LOCUS43083</name>
</gene>
<name>A0A7S1AXU8_NOCSC</name>
<dbReference type="AlphaFoldDB" id="A0A7S1AXU8"/>
<accession>A0A7S1AXU8</accession>
<proteinExistence type="predicted"/>
<dbReference type="SUPFAM" id="SSF50249">
    <property type="entry name" value="Nucleic acid-binding proteins"/>
    <property type="match status" value="1"/>
</dbReference>
<organism evidence="2">
    <name type="scientific">Noctiluca scintillans</name>
    <name type="common">Sea sparkle</name>
    <name type="synonym">Red tide dinoflagellate</name>
    <dbReference type="NCBI Taxonomy" id="2966"/>
    <lineage>
        <taxon>Eukaryota</taxon>
        <taxon>Sar</taxon>
        <taxon>Alveolata</taxon>
        <taxon>Dinophyceae</taxon>
        <taxon>Noctilucales</taxon>
        <taxon>Noctilucaceae</taxon>
        <taxon>Noctiluca</taxon>
    </lineage>
</organism>
<dbReference type="InterPro" id="IPR012340">
    <property type="entry name" value="NA-bd_OB-fold"/>
</dbReference>
<dbReference type="Gene3D" id="2.40.50.140">
    <property type="entry name" value="Nucleic acid-binding proteins"/>
    <property type="match status" value="1"/>
</dbReference>
<protein>
    <recommendedName>
        <fullName evidence="1">Replication factor A C-terminal domain-containing protein</fullName>
    </recommendedName>
</protein>
<evidence type="ECO:0000313" key="2">
    <source>
        <dbReference type="EMBL" id="CAD8868727.1"/>
    </source>
</evidence>
<dbReference type="EMBL" id="HBFQ01060857">
    <property type="protein sequence ID" value="CAD8868727.1"/>
    <property type="molecule type" value="Transcribed_RNA"/>
</dbReference>
<evidence type="ECO:0000259" key="1">
    <source>
        <dbReference type="Pfam" id="PF08646"/>
    </source>
</evidence>
<feature type="domain" description="Replication factor A C-terminal" evidence="1">
    <location>
        <begin position="3"/>
        <end position="99"/>
    </location>
</feature>
<dbReference type="InterPro" id="IPR013955">
    <property type="entry name" value="Rep_factor-A_C"/>
</dbReference>
<sequence length="115" mass="12691">MNLRCRFVDAQDGVWLTTFHEAAQQVLGMTADELHVAEREARENGEGGREALESRIKAQYFAKPLQVTVRAKVDMYNGERRSNVTCVSACAVQPAESGRKMLAEIENMLAACACA</sequence>
<reference evidence="2" key="1">
    <citation type="submission" date="2021-01" db="EMBL/GenBank/DDBJ databases">
        <authorList>
            <person name="Corre E."/>
            <person name="Pelletier E."/>
            <person name="Niang G."/>
            <person name="Scheremetjew M."/>
            <person name="Finn R."/>
            <person name="Kale V."/>
            <person name="Holt S."/>
            <person name="Cochrane G."/>
            <person name="Meng A."/>
            <person name="Brown T."/>
            <person name="Cohen L."/>
        </authorList>
    </citation>
    <scope>NUCLEOTIDE SEQUENCE</scope>
</reference>